<dbReference type="Gene3D" id="2.60.40.10">
    <property type="entry name" value="Immunoglobulins"/>
    <property type="match status" value="10"/>
</dbReference>
<feature type="domain" description="Fibronectin type-III" evidence="18">
    <location>
        <begin position="1134"/>
        <end position="1230"/>
    </location>
</feature>
<feature type="domain" description="Ig-like" evidence="17">
    <location>
        <begin position="712"/>
        <end position="816"/>
    </location>
</feature>
<dbReference type="PANTHER" id="PTHR44170:SF6">
    <property type="entry name" value="CONTACTIN"/>
    <property type="match status" value="1"/>
</dbReference>
<dbReference type="Gene3D" id="3.10.100.10">
    <property type="entry name" value="Mannose-Binding Protein A, subunit A"/>
    <property type="match status" value="1"/>
</dbReference>
<feature type="domain" description="Ig-like" evidence="17">
    <location>
        <begin position="214"/>
        <end position="309"/>
    </location>
</feature>
<dbReference type="PROSITE" id="PS50835">
    <property type="entry name" value="IG_LIKE"/>
    <property type="match status" value="6"/>
</dbReference>
<evidence type="ECO:0000256" key="8">
    <source>
        <dbReference type="ARBA" id="ARBA00022912"/>
    </source>
</evidence>
<dbReference type="Pfam" id="PF07679">
    <property type="entry name" value="I-set"/>
    <property type="match status" value="1"/>
</dbReference>
<keyword evidence="12" id="KW-0675">Receptor</keyword>
<dbReference type="InterPro" id="IPR016187">
    <property type="entry name" value="CTDL_fold"/>
</dbReference>
<keyword evidence="11" id="KW-1015">Disulfide bond</keyword>
<dbReference type="GO" id="GO:0005886">
    <property type="term" value="C:plasma membrane"/>
    <property type="evidence" value="ECO:0007669"/>
    <property type="project" value="TreeGrafter"/>
</dbReference>
<dbReference type="SMART" id="SM00034">
    <property type="entry name" value="CLECT"/>
    <property type="match status" value="1"/>
</dbReference>
<evidence type="ECO:0000256" key="9">
    <source>
        <dbReference type="ARBA" id="ARBA00022989"/>
    </source>
</evidence>
<dbReference type="InterPro" id="IPR013098">
    <property type="entry name" value="Ig_I-set"/>
</dbReference>
<dbReference type="PROSITE" id="PS50853">
    <property type="entry name" value="FN3"/>
    <property type="match status" value="4"/>
</dbReference>
<dbReference type="InterPro" id="IPR003598">
    <property type="entry name" value="Ig_sub2"/>
</dbReference>
<feature type="domain" description="Ig-like" evidence="17">
    <location>
        <begin position="334"/>
        <end position="406"/>
    </location>
</feature>
<protein>
    <recommendedName>
        <fullName evidence="3">protein-tyrosine-phosphatase</fullName>
        <ecNumber evidence="3">3.1.3.48</ecNumber>
    </recommendedName>
</protein>
<keyword evidence="9" id="KW-1133">Transmembrane helix</keyword>
<keyword evidence="10" id="KW-0472">Membrane</keyword>
<dbReference type="FunFam" id="2.60.40.10:FF:000004">
    <property type="entry name" value="DCC isoform 1"/>
    <property type="match status" value="1"/>
</dbReference>
<evidence type="ECO:0000256" key="10">
    <source>
        <dbReference type="ARBA" id="ARBA00023136"/>
    </source>
</evidence>
<dbReference type="InterPro" id="IPR003599">
    <property type="entry name" value="Ig_sub"/>
</dbReference>
<evidence type="ECO:0000256" key="7">
    <source>
        <dbReference type="ARBA" id="ARBA00022801"/>
    </source>
</evidence>
<dbReference type="SUPFAM" id="SSF56436">
    <property type="entry name" value="C-type lectin-like"/>
    <property type="match status" value="1"/>
</dbReference>
<dbReference type="FunFam" id="2.60.40.10:FF:000064">
    <property type="entry name" value="Contactin 1"/>
    <property type="match status" value="1"/>
</dbReference>
<evidence type="ECO:0000256" key="6">
    <source>
        <dbReference type="ARBA" id="ARBA00022737"/>
    </source>
</evidence>
<dbReference type="Pfam" id="PF13927">
    <property type="entry name" value="Ig_3"/>
    <property type="match status" value="4"/>
</dbReference>
<keyword evidence="4" id="KW-0812">Transmembrane</keyword>
<evidence type="ECO:0000256" key="3">
    <source>
        <dbReference type="ARBA" id="ARBA00013064"/>
    </source>
</evidence>
<dbReference type="GO" id="GO:0007411">
    <property type="term" value="P:axon guidance"/>
    <property type="evidence" value="ECO:0007669"/>
    <property type="project" value="TreeGrafter"/>
</dbReference>
<evidence type="ECO:0000256" key="1">
    <source>
        <dbReference type="ARBA" id="ARBA00004167"/>
    </source>
</evidence>
<reference evidence="19" key="1">
    <citation type="journal article" date="2017" name="BMC Dev. Biol.">
        <title>The asymmetric cell division machinery in the spiral-cleaving egg and embryo of the marine annelid Platynereis dumerilii.</title>
        <authorList>
            <person name="Nakama A.B."/>
            <person name="Chou H.C."/>
            <person name="Schneider S.Q."/>
        </authorList>
    </citation>
    <scope>NUCLEOTIDE SEQUENCE</scope>
</reference>
<evidence type="ECO:0000256" key="13">
    <source>
        <dbReference type="ARBA" id="ARBA00023180"/>
    </source>
</evidence>
<dbReference type="SUPFAM" id="SSF48726">
    <property type="entry name" value="Immunoglobulin"/>
    <property type="match status" value="5"/>
</dbReference>
<evidence type="ECO:0000259" key="18">
    <source>
        <dbReference type="PROSITE" id="PS50853"/>
    </source>
</evidence>
<dbReference type="GO" id="GO:0030424">
    <property type="term" value="C:axon"/>
    <property type="evidence" value="ECO:0007669"/>
    <property type="project" value="TreeGrafter"/>
</dbReference>
<dbReference type="Pfam" id="PF00041">
    <property type="entry name" value="fn3"/>
    <property type="match status" value="4"/>
</dbReference>
<name>A0A2H5BFF5_PLADU</name>
<evidence type="ECO:0000313" key="19">
    <source>
        <dbReference type="EMBL" id="AUG84451.1"/>
    </source>
</evidence>
<keyword evidence="5" id="KW-0732">Signal</keyword>
<accession>A0A2H5BFF5</accession>
<dbReference type="PROSITE" id="PS50041">
    <property type="entry name" value="C_TYPE_LECTIN_2"/>
    <property type="match status" value="1"/>
</dbReference>
<dbReference type="PANTHER" id="PTHR44170">
    <property type="entry name" value="PROTEIN SIDEKICK"/>
    <property type="match status" value="1"/>
</dbReference>
<evidence type="ECO:0000256" key="12">
    <source>
        <dbReference type="ARBA" id="ARBA00023170"/>
    </source>
</evidence>
<proteinExistence type="evidence at transcript level"/>
<dbReference type="InterPro" id="IPR007110">
    <property type="entry name" value="Ig-like_dom"/>
</dbReference>
<dbReference type="EC" id="3.1.3.48" evidence="3"/>
<comment type="catalytic activity">
    <reaction evidence="15">
        <text>O-phospho-L-tyrosyl-[protein] + H2O = L-tyrosyl-[protein] + phosphate</text>
        <dbReference type="Rhea" id="RHEA:10684"/>
        <dbReference type="Rhea" id="RHEA-COMP:10136"/>
        <dbReference type="Rhea" id="RHEA-COMP:20101"/>
        <dbReference type="ChEBI" id="CHEBI:15377"/>
        <dbReference type="ChEBI" id="CHEBI:43474"/>
        <dbReference type="ChEBI" id="CHEBI:46858"/>
        <dbReference type="ChEBI" id="CHEBI:61978"/>
        <dbReference type="EC" id="3.1.3.48"/>
    </reaction>
</comment>
<feature type="domain" description="Fibronectin type-III" evidence="18">
    <location>
        <begin position="926"/>
        <end position="1025"/>
    </location>
</feature>
<dbReference type="SMART" id="SM00409">
    <property type="entry name" value="IG"/>
    <property type="match status" value="5"/>
</dbReference>
<feature type="domain" description="Ig-like" evidence="17">
    <location>
        <begin position="616"/>
        <end position="707"/>
    </location>
</feature>
<comment type="similarity">
    <text evidence="2">Belongs to the protein-tyrosine phosphatase family. Receptor class 2A subfamily.</text>
</comment>
<dbReference type="InterPro" id="IPR016186">
    <property type="entry name" value="C-type_lectin-like/link_sf"/>
</dbReference>
<evidence type="ECO:0000256" key="5">
    <source>
        <dbReference type="ARBA" id="ARBA00022729"/>
    </source>
</evidence>
<dbReference type="AlphaFoldDB" id="A0A2H5BFF5"/>
<evidence type="ECO:0000256" key="11">
    <source>
        <dbReference type="ARBA" id="ARBA00023157"/>
    </source>
</evidence>
<dbReference type="InterPro" id="IPR003961">
    <property type="entry name" value="FN3_dom"/>
</dbReference>
<feature type="domain" description="Fibronectin type-III" evidence="18">
    <location>
        <begin position="1030"/>
        <end position="1129"/>
    </location>
</feature>
<dbReference type="FunFam" id="2.60.40.10:FF:000028">
    <property type="entry name" value="Neuronal cell adhesion molecule"/>
    <property type="match status" value="2"/>
</dbReference>
<keyword evidence="13" id="KW-0325">Glycoprotein</keyword>
<dbReference type="InterPro" id="IPR001304">
    <property type="entry name" value="C-type_lectin-like"/>
</dbReference>
<dbReference type="GO" id="GO:0004725">
    <property type="term" value="F:protein tyrosine phosphatase activity"/>
    <property type="evidence" value="ECO:0007669"/>
    <property type="project" value="UniProtKB-EC"/>
</dbReference>
<dbReference type="InterPro" id="IPR036179">
    <property type="entry name" value="Ig-like_dom_sf"/>
</dbReference>
<dbReference type="GO" id="GO:0098609">
    <property type="term" value="P:cell-cell adhesion"/>
    <property type="evidence" value="ECO:0007669"/>
    <property type="project" value="TreeGrafter"/>
</dbReference>
<feature type="domain" description="Ig-like" evidence="17">
    <location>
        <begin position="519"/>
        <end position="610"/>
    </location>
</feature>
<organism evidence="19">
    <name type="scientific">Platynereis dumerilii</name>
    <name type="common">Dumeril's clam worm</name>
    <dbReference type="NCBI Taxonomy" id="6359"/>
    <lineage>
        <taxon>Eukaryota</taxon>
        <taxon>Metazoa</taxon>
        <taxon>Spiralia</taxon>
        <taxon>Lophotrochozoa</taxon>
        <taxon>Annelida</taxon>
        <taxon>Polychaeta</taxon>
        <taxon>Errantia</taxon>
        <taxon>Phyllodocida</taxon>
        <taxon>Nereididae</taxon>
        <taxon>Platynereis</taxon>
    </lineage>
</organism>
<feature type="domain" description="Fibronectin type-III" evidence="18">
    <location>
        <begin position="820"/>
        <end position="920"/>
    </location>
</feature>
<evidence type="ECO:0000256" key="14">
    <source>
        <dbReference type="ARBA" id="ARBA00023319"/>
    </source>
</evidence>
<keyword evidence="14" id="KW-0393">Immunoglobulin domain</keyword>
<dbReference type="EMBL" id="MG197701">
    <property type="protein sequence ID" value="AUG84451.1"/>
    <property type="molecule type" value="mRNA"/>
</dbReference>
<dbReference type="InterPro" id="IPR013783">
    <property type="entry name" value="Ig-like_fold"/>
</dbReference>
<comment type="subcellular location">
    <subcellularLocation>
        <location evidence="1">Membrane</location>
        <topology evidence="1">Single-pass membrane protein</topology>
    </subcellularLocation>
</comment>
<keyword evidence="6" id="KW-0677">Repeat</keyword>
<dbReference type="CDD" id="cd00063">
    <property type="entry name" value="FN3"/>
    <property type="match status" value="4"/>
</dbReference>
<keyword evidence="7" id="KW-0378">Hydrolase</keyword>
<evidence type="ECO:0000256" key="4">
    <source>
        <dbReference type="ARBA" id="ARBA00022692"/>
    </source>
</evidence>
<keyword evidence="8" id="KW-0904">Protein phosphatase</keyword>
<dbReference type="InterPro" id="IPR036116">
    <property type="entry name" value="FN3_sf"/>
</dbReference>
<dbReference type="SMART" id="SM00408">
    <property type="entry name" value="IGc2"/>
    <property type="match status" value="6"/>
</dbReference>
<evidence type="ECO:0000259" key="17">
    <source>
        <dbReference type="PROSITE" id="PS50835"/>
    </source>
</evidence>
<dbReference type="CDD" id="cd00037">
    <property type="entry name" value="CLECT"/>
    <property type="match status" value="1"/>
</dbReference>
<evidence type="ECO:0000256" key="2">
    <source>
        <dbReference type="ARBA" id="ARBA00010504"/>
    </source>
</evidence>
<evidence type="ECO:0000259" key="16">
    <source>
        <dbReference type="PROSITE" id="PS50041"/>
    </source>
</evidence>
<evidence type="ECO:0000256" key="15">
    <source>
        <dbReference type="ARBA" id="ARBA00051722"/>
    </source>
</evidence>
<feature type="domain" description="C-type lectin" evidence="16">
    <location>
        <begin position="55"/>
        <end position="182"/>
    </location>
</feature>
<dbReference type="FunFam" id="2.60.40.10:FF:000010">
    <property type="entry name" value="receptor-type tyrosine-protein phosphatase delta isoform X1"/>
    <property type="match status" value="1"/>
</dbReference>
<sequence>MHDLLFHAGKLGHRHIPDKGCTGSIMGLKSRGFILLLNLVYASAQYDCPPPWLPLEDKCYKFQMYPAMLPDAEAACGKDGATLISIESASQHQFVKDWLSVNEVGSDKDRKWFTSGRKEVTSQTNEVRFFWEGNGQEIEGAQFWLKDEDRMNPGDHILYYTDGINWGWQVGEVTKAQPYICEINKAEIYKIIDAERGLDYGIAETNIAALQKGPVVVRQPRDFIYDTKSVKQYVDLECIADGNPQVAYSWFTRRDGSMMMIDPMVESRYTLINGKLIIHDPEDTQDNGDYQCKMENSIGSILSNIVQLSFGYLLDFSKAVRKPIIVDAHEGTGLPCNAPKHYPEILYSWYRNNIMNFVRPELKPYTFISNNGKLYFSSVTKDDEGEYYCMVLSPRAGVSSSEGKVSMPIRLSVREAIASIREPQIENGFPMVFPSSPKKGDNVRIECFAMGYSDLGNLQYQWTKEGSRIPPQAKIIDHGRVLNIPKVQIADSGTYRCKVTRVNGQSDEATVVLPVDATPYFTIPLKDQIVDLDGTVSLRCVADGIPSVDYKWLKNSEILTQNSLTPEDKERFTISNNVLTIRNVNDKDNGMYQCAAANLHGSRYSSAQLRVLSLAPTFAKYPLHRTTFATIGGNATIICRPEAAPRADIQWKKNGRPQSYSTNPSDRVHMLPNGNLHFTAATRSDRGNYTCIATNSLGEAESQGELEVLATTSITQFPRRTVVHVNRTGFMPCEASHNPLLDVSYLWYHNNRMIDFLKVKYDGAQYSIISEPHFARGEGINRGGLYIMDAKFYHAGDYTCVVQTSSSTQSRTALLQVIGPPGEPPGIVGLKVTTTTITLSWGVGADNGRPITAYTIEGYNEDEKIWREFKTNIVGKEKDDRNTTVTGLSPFSNYRFRVRAINVLGIGKASLPSTMYTTLAAPPLEIPHNVGGGGGKVGDLVITWDPLPKWHQNGKDVGYKVYYKEKFLIDDQWTENIVKGNSRNRYVALVGSNKFYTQYDVMVRAFNERGDGPPSEIVTIWSAEDIPIGVPTNVRIEQYNATALMVTWNPVPDTIEQIKGVLKGYRINYWKEETEDEGMAIYRPLSGQRDHGLIIGLDVKTYYLVNVQVFNSAGNGPKSEDYVEETLRSAPMNQPTEVHVEVHGDNSIHVRWRGVSTSIFEEPLEGYKVRYWKNGESRYVAHDVNAEKKTNIRLKGLEQNILYNLRVFGYSRGGEGLSSSPTVQFILGPSCRILENNPERRFEYACDGCSLQISTLLLSLLLCVHFLWHQLH</sequence>
<dbReference type="FunFam" id="2.60.40.10:FF:000035">
    <property type="entry name" value="Contactin 1"/>
    <property type="match status" value="1"/>
</dbReference>
<feature type="domain" description="Ig-like" evidence="17">
    <location>
        <begin position="430"/>
        <end position="512"/>
    </location>
</feature>
<dbReference type="SUPFAM" id="SSF49265">
    <property type="entry name" value="Fibronectin type III"/>
    <property type="match status" value="2"/>
</dbReference>
<dbReference type="SMART" id="SM00060">
    <property type="entry name" value="FN3"/>
    <property type="match status" value="4"/>
</dbReference>